<dbReference type="GO" id="GO:0071555">
    <property type="term" value="P:cell wall organization"/>
    <property type="evidence" value="ECO:0007669"/>
    <property type="project" value="UniProtKB-KW"/>
</dbReference>
<dbReference type="PROSITE" id="PS00924">
    <property type="entry name" value="ASP_GLU_RACEMASE_2"/>
    <property type="match status" value="1"/>
</dbReference>
<dbReference type="HAMAP" id="MF_00258">
    <property type="entry name" value="Glu_racemase"/>
    <property type="match status" value="1"/>
</dbReference>
<gene>
    <name evidence="7" type="primary">murI</name>
    <name evidence="8" type="ORF">HGR_11538</name>
</gene>
<dbReference type="GO" id="GO:0008360">
    <property type="term" value="P:regulation of cell shape"/>
    <property type="evidence" value="ECO:0007669"/>
    <property type="project" value="UniProtKB-KW"/>
</dbReference>
<dbReference type="EMBL" id="AEGR01000069">
    <property type="protein sequence ID" value="EGI76360.1"/>
    <property type="molecule type" value="Genomic_DNA"/>
</dbReference>
<sequence>MTSLASSAPARTSESPIGVFDSGIGGLSVLQALHAELPHQRYVYVADSGHAPYGEREPQHVIDRTMAVAEYLVARHGIQALVVACNTATAIAIHLLRAEHPHLPLVGLEPAIKPAAQHSRNHRVGVLATRGTLQSEKFRVLHASLAQQAEFVLQPCDGLAGAIERQDEERIATLSAQYASALGPCGTAPGCIDTVVLGCTHYPLITSQLRALLGPDVVMIESGAPVARQTRRVLPHIGDAGTPSTVYYTTGQIGALQAAARRWVEADARVEALELS</sequence>
<feature type="active site" description="Proton donor/acceptor" evidence="7">
    <location>
        <position position="199"/>
    </location>
</feature>
<evidence type="ECO:0000256" key="1">
    <source>
        <dbReference type="ARBA" id="ARBA00001602"/>
    </source>
</evidence>
<dbReference type="UniPathway" id="UPA00219"/>
<evidence type="ECO:0000313" key="8">
    <source>
        <dbReference type="EMBL" id="EGI76360.1"/>
    </source>
</evidence>
<feature type="binding site" evidence="7">
    <location>
        <begin position="21"/>
        <end position="22"/>
    </location>
    <ligand>
        <name>substrate</name>
    </ligand>
</feature>
<feature type="binding site" evidence="7">
    <location>
        <begin position="200"/>
        <end position="201"/>
    </location>
    <ligand>
        <name>substrate</name>
    </ligand>
</feature>
<evidence type="ECO:0000256" key="3">
    <source>
        <dbReference type="ARBA" id="ARBA00022960"/>
    </source>
</evidence>
<dbReference type="GO" id="GO:0009252">
    <property type="term" value="P:peptidoglycan biosynthetic process"/>
    <property type="evidence" value="ECO:0007669"/>
    <property type="project" value="UniProtKB-UniRule"/>
</dbReference>
<dbReference type="eggNOG" id="COG0796">
    <property type="taxonomic scope" value="Bacteria"/>
</dbReference>
<evidence type="ECO:0000256" key="7">
    <source>
        <dbReference type="HAMAP-Rule" id="MF_00258"/>
    </source>
</evidence>
<evidence type="ECO:0000256" key="6">
    <source>
        <dbReference type="ARBA" id="ARBA00023316"/>
    </source>
</evidence>
<keyword evidence="4 7" id="KW-0573">Peptidoglycan synthesis</keyword>
<comment type="function">
    <text evidence="7">Provides the (R)-glutamate required for cell wall biosynthesis.</text>
</comment>
<dbReference type="InterPro" id="IPR004391">
    <property type="entry name" value="Glu_race"/>
</dbReference>
<dbReference type="PROSITE" id="PS00923">
    <property type="entry name" value="ASP_GLU_RACEMASE_1"/>
    <property type="match status" value="1"/>
</dbReference>
<keyword evidence="3 7" id="KW-0133">Cell shape</keyword>
<dbReference type="STRING" id="887062.HGR_11538"/>
<dbReference type="GO" id="GO:0008881">
    <property type="term" value="F:glutamate racemase activity"/>
    <property type="evidence" value="ECO:0007669"/>
    <property type="project" value="UniProtKB-UniRule"/>
</dbReference>
<evidence type="ECO:0000256" key="5">
    <source>
        <dbReference type="ARBA" id="ARBA00023235"/>
    </source>
</evidence>
<feature type="active site" description="Proton donor/acceptor" evidence="7">
    <location>
        <position position="85"/>
    </location>
</feature>
<dbReference type="PANTHER" id="PTHR21198">
    <property type="entry name" value="GLUTAMATE RACEMASE"/>
    <property type="match status" value="1"/>
</dbReference>
<comment type="similarity">
    <text evidence="7">Belongs to the aspartate/glutamate racemases family.</text>
</comment>
<evidence type="ECO:0000256" key="4">
    <source>
        <dbReference type="ARBA" id="ARBA00022984"/>
    </source>
</evidence>
<proteinExistence type="inferred from homology"/>
<comment type="caution">
    <text evidence="8">The sequence shown here is derived from an EMBL/GenBank/DDBJ whole genome shotgun (WGS) entry which is preliminary data.</text>
</comment>
<keyword evidence="5 7" id="KW-0413">Isomerase</keyword>
<reference evidence="8 9" key="1">
    <citation type="journal article" date="2011" name="EMBO J.">
        <title>Structural diversity of bacterial flagellar motors.</title>
        <authorList>
            <person name="Chen S."/>
            <person name="Beeby M."/>
            <person name="Murphy G.E."/>
            <person name="Leadbetter J.R."/>
            <person name="Hendrixson D.R."/>
            <person name="Briegel A."/>
            <person name="Li Z."/>
            <person name="Shi J."/>
            <person name="Tocheva E.I."/>
            <person name="Muller A."/>
            <person name="Dobro M.J."/>
            <person name="Jensen G.J."/>
        </authorList>
    </citation>
    <scope>NUCLEOTIDE SEQUENCE [LARGE SCALE GENOMIC DNA]</scope>
    <source>
        <strain evidence="8 9">ATCC 19624</strain>
    </source>
</reference>
<dbReference type="SUPFAM" id="SSF53681">
    <property type="entry name" value="Aspartate/glutamate racemase"/>
    <property type="match status" value="2"/>
</dbReference>
<feature type="binding site" evidence="7">
    <location>
        <begin position="86"/>
        <end position="87"/>
    </location>
    <ligand>
        <name>substrate</name>
    </ligand>
</feature>
<comment type="catalytic activity">
    <reaction evidence="1 7">
        <text>L-glutamate = D-glutamate</text>
        <dbReference type="Rhea" id="RHEA:12813"/>
        <dbReference type="ChEBI" id="CHEBI:29985"/>
        <dbReference type="ChEBI" id="CHEBI:29986"/>
        <dbReference type="EC" id="5.1.1.3"/>
    </reaction>
</comment>
<protein>
    <recommendedName>
        <fullName evidence="2 7">Glutamate racemase</fullName>
        <ecNumber evidence="2 7">5.1.1.3</ecNumber>
    </recommendedName>
</protein>
<dbReference type="Pfam" id="PF01177">
    <property type="entry name" value="Asp_Glu_race"/>
    <property type="match status" value="1"/>
</dbReference>
<dbReference type="InterPro" id="IPR001920">
    <property type="entry name" value="Asp/Glu_race"/>
</dbReference>
<feature type="binding site" evidence="7">
    <location>
        <begin position="53"/>
        <end position="54"/>
    </location>
    <ligand>
        <name>substrate</name>
    </ligand>
</feature>
<dbReference type="InterPro" id="IPR015942">
    <property type="entry name" value="Asp/Glu/hydantoin_racemase"/>
</dbReference>
<organism evidence="8 9">
    <name type="scientific">Hylemonella gracilis ATCC 19624</name>
    <dbReference type="NCBI Taxonomy" id="887062"/>
    <lineage>
        <taxon>Bacteria</taxon>
        <taxon>Pseudomonadati</taxon>
        <taxon>Pseudomonadota</taxon>
        <taxon>Betaproteobacteria</taxon>
        <taxon>Burkholderiales</taxon>
        <taxon>Comamonadaceae</taxon>
        <taxon>Hylemonella</taxon>
    </lineage>
</organism>
<keyword evidence="9" id="KW-1185">Reference proteome</keyword>
<evidence type="ECO:0000256" key="2">
    <source>
        <dbReference type="ARBA" id="ARBA00013090"/>
    </source>
</evidence>
<comment type="pathway">
    <text evidence="7">Cell wall biogenesis; peptidoglycan biosynthesis.</text>
</comment>
<dbReference type="Gene3D" id="3.40.50.1860">
    <property type="match status" value="2"/>
</dbReference>
<evidence type="ECO:0000313" key="9">
    <source>
        <dbReference type="Proteomes" id="UP000016368"/>
    </source>
</evidence>
<keyword evidence="6 7" id="KW-0961">Cell wall biogenesis/degradation</keyword>
<dbReference type="Proteomes" id="UP000016368">
    <property type="component" value="Unassembled WGS sequence"/>
</dbReference>
<name>F3KV22_9BURK</name>
<dbReference type="InterPro" id="IPR033134">
    <property type="entry name" value="Asp/Glu_racemase_AS_2"/>
</dbReference>
<dbReference type="NCBIfam" id="TIGR00067">
    <property type="entry name" value="glut_race"/>
    <property type="match status" value="1"/>
</dbReference>
<dbReference type="PANTHER" id="PTHR21198:SF2">
    <property type="entry name" value="GLUTAMATE RACEMASE"/>
    <property type="match status" value="1"/>
</dbReference>
<dbReference type="OrthoDB" id="9801055at2"/>
<dbReference type="AlphaFoldDB" id="F3KV22"/>
<dbReference type="RefSeq" id="WP_006298382.1">
    <property type="nucleotide sequence ID" value="NZ_AEGR01000069.1"/>
</dbReference>
<accession>F3KV22</accession>
<dbReference type="EC" id="5.1.1.3" evidence="2 7"/>
<dbReference type="InterPro" id="IPR018187">
    <property type="entry name" value="Asp/Glu_racemase_AS_1"/>
</dbReference>